<dbReference type="OrthoDB" id="1934728at2759"/>
<dbReference type="PANTHER" id="PTHR10492">
    <property type="match status" value="1"/>
</dbReference>
<proteinExistence type="predicted"/>
<protein>
    <submittedName>
        <fullName evidence="1">Uncharacterized protein</fullName>
    </submittedName>
</protein>
<comment type="caution">
    <text evidence="1">The sequence shown here is derived from an EMBL/GenBank/DDBJ whole genome shotgun (WGS) entry which is preliminary data.</text>
</comment>
<gene>
    <name evidence="1" type="ORF">E3N88_29011</name>
</gene>
<evidence type="ECO:0000313" key="2">
    <source>
        <dbReference type="Proteomes" id="UP000326396"/>
    </source>
</evidence>
<dbReference type="PANTHER" id="PTHR10492:SF101">
    <property type="entry name" value="ATP-DEPENDENT DNA HELICASE"/>
    <property type="match status" value="1"/>
</dbReference>
<keyword evidence="2" id="KW-1185">Reference proteome</keyword>
<accession>A0A5N6N2C2</accession>
<name>A0A5N6N2C2_9ASTR</name>
<dbReference type="Proteomes" id="UP000326396">
    <property type="component" value="Linkage Group LG4"/>
</dbReference>
<dbReference type="EMBL" id="SZYD01000014">
    <property type="protein sequence ID" value="KAD4180420.1"/>
    <property type="molecule type" value="Genomic_DNA"/>
</dbReference>
<sequence>MHSDHKYPTVEHIDPLISAEIPNKNEDIELYTLVSDYMIHGPCGIHNIKCPCMIDKKCSKNFPKKFREHTSIDSSGFPLYRRRDSGYFVEKSGPDRVTVSVVENENEDDLDKPVDEIKQYYDCRYLSACEASWRILAYDVHYRYPSIIRLLFHLPNQQQVVYGADDDIDNVLNKPSVASSMFLCWMECNRFNEEAQSLTYVEFPTKFVWKQDQRCWAQRKKRFSIGRIHSVSPSLGEAYFLRILLNKVKGPKSFDDILTVNGHTFNTFRQACYTLGLLDDDMEYIEAIQEASHAGSGFYLRTLFATMLTSNSLSRPEFVWNKTWELLSDGILYKQRIILKAPGISPLYFIYLNCKYFVN</sequence>
<reference evidence="1 2" key="1">
    <citation type="submission" date="2019-05" db="EMBL/GenBank/DDBJ databases">
        <title>Mikania micrantha, genome provides insights into the molecular mechanism of rapid growth.</title>
        <authorList>
            <person name="Liu B."/>
        </authorList>
    </citation>
    <scope>NUCLEOTIDE SEQUENCE [LARGE SCALE GENOMIC DNA]</scope>
    <source>
        <strain evidence="1">NLD-2019</strain>
        <tissue evidence="1">Leaf</tissue>
    </source>
</reference>
<dbReference type="AlphaFoldDB" id="A0A5N6N2C2"/>
<evidence type="ECO:0000313" key="1">
    <source>
        <dbReference type="EMBL" id="KAD4180420.1"/>
    </source>
</evidence>
<organism evidence="1 2">
    <name type="scientific">Mikania micrantha</name>
    <name type="common">bitter vine</name>
    <dbReference type="NCBI Taxonomy" id="192012"/>
    <lineage>
        <taxon>Eukaryota</taxon>
        <taxon>Viridiplantae</taxon>
        <taxon>Streptophyta</taxon>
        <taxon>Embryophyta</taxon>
        <taxon>Tracheophyta</taxon>
        <taxon>Spermatophyta</taxon>
        <taxon>Magnoliopsida</taxon>
        <taxon>eudicotyledons</taxon>
        <taxon>Gunneridae</taxon>
        <taxon>Pentapetalae</taxon>
        <taxon>asterids</taxon>
        <taxon>campanulids</taxon>
        <taxon>Asterales</taxon>
        <taxon>Asteraceae</taxon>
        <taxon>Asteroideae</taxon>
        <taxon>Heliantheae alliance</taxon>
        <taxon>Eupatorieae</taxon>
        <taxon>Mikania</taxon>
    </lineage>
</organism>